<dbReference type="PANTHER" id="PTHR48081">
    <property type="entry name" value="AB HYDROLASE SUPERFAMILY PROTEIN C4A8.06C"/>
    <property type="match status" value="1"/>
</dbReference>
<reference evidence="3" key="1">
    <citation type="journal article" date="2021" name="PeerJ">
        <title>Extensive microbial diversity within the chicken gut microbiome revealed by metagenomics and culture.</title>
        <authorList>
            <person name="Gilroy R."/>
            <person name="Ravi A."/>
            <person name="Getino M."/>
            <person name="Pursley I."/>
            <person name="Horton D.L."/>
            <person name="Alikhan N.F."/>
            <person name="Baker D."/>
            <person name="Gharbi K."/>
            <person name="Hall N."/>
            <person name="Watson M."/>
            <person name="Adriaenssens E.M."/>
            <person name="Foster-Nyarko E."/>
            <person name="Jarju S."/>
            <person name="Secka A."/>
            <person name="Antonio M."/>
            <person name="Oren A."/>
            <person name="Chaudhuri R.R."/>
            <person name="La Ragione R."/>
            <person name="Hildebrand F."/>
            <person name="Pallen M.J."/>
        </authorList>
    </citation>
    <scope>NUCLEOTIDE SEQUENCE</scope>
    <source>
        <strain evidence="3">CHK135-1449</strain>
    </source>
</reference>
<dbReference type="InterPro" id="IPR029058">
    <property type="entry name" value="AB_hydrolase_fold"/>
</dbReference>
<evidence type="ECO:0000313" key="3">
    <source>
        <dbReference type="EMBL" id="HJF27863.1"/>
    </source>
</evidence>
<evidence type="ECO:0000313" key="4">
    <source>
        <dbReference type="Proteomes" id="UP000787156"/>
    </source>
</evidence>
<dbReference type="Proteomes" id="UP000787156">
    <property type="component" value="Unassembled WGS sequence"/>
</dbReference>
<keyword evidence="1 3" id="KW-0378">Hydrolase</keyword>
<dbReference type="SUPFAM" id="SSF53474">
    <property type="entry name" value="alpha/beta-Hydrolases"/>
    <property type="match status" value="1"/>
</dbReference>
<evidence type="ECO:0000256" key="1">
    <source>
        <dbReference type="ARBA" id="ARBA00022801"/>
    </source>
</evidence>
<sequence length="304" mass="34256">MENSQPILTEEMHMFDYWSGVYSPADQHIDSLRAAYDAFQQHYTLPRTEGMCIEDHTLTLPTHRIDMRVFSPEDIEPLTGWSWIFYVHGGGNVVGGADSHEYIARQLARDLKVKVFLAEYGLVPEFGWTQGQQDCLDVYQLILQQAEKWNIRPEHGAIVADGSGAVLALQVQQALSAQQQPKALVLIFPSFVTQNSATHQPQSLIYQIEDQHLMQTWTGVSAQHALRTVPQLKHAVPSSFIALTQYDVCHGANLDLLEKLKQLNTQVDVYTGMGLRGNCLPLLRDCYAVASVYEALLKFLQPNF</sequence>
<reference evidence="3" key="2">
    <citation type="submission" date="2021-09" db="EMBL/GenBank/DDBJ databases">
        <authorList>
            <person name="Gilroy R."/>
        </authorList>
    </citation>
    <scope>NUCLEOTIDE SEQUENCE</scope>
    <source>
        <strain evidence="3">CHK135-1449</strain>
    </source>
</reference>
<accession>A0A9D2USE1</accession>
<evidence type="ECO:0000259" key="2">
    <source>
        <dbReference type="Pfam" id="PF07859"/>
    </source>
</evidence>
<dbReference type="Gene3D" id="3.40.50.1820">
    <property type="entry name" value="alpha/beta hydrolase"/>
    <property type="match status" value="1"/>
</dbReference>
<proteinExistence type="predicted"/>
<comment type="caution">
    <text evidence="3">The sequence shown here is derived from an EMBL/GenBank/DDBJ whole genome shotgun (WGS) entry which is preliminary data.</text>
</comment>
<dbReference type="InterPro" id="IPR013094">
    <property type="entry name" value="AB_hydrolase_3"/>
</dbReference>
<gene>
    <name evidence="3" type="ORF">K8V79_06405</name>
</gene>
<dbReference type="PANTHER" id="PTHR48081:SF8">
    <property type="entry name" value="ALPHA_BETA HYDROLASE FOLD-3 DOMAIN-CONTAINING PROTEIN-RELATED"/>
    <property type="match status" value="1"/>
</dbReference>
<dbReference type="EMBL" id="DYWX01000069">
    <property type="protein sequence ID" value="HJF27863.1"/>
    <property type="molecule type" value="Genomic_DNA"/>
</dbReference>
<dbReference type="AlphaFoldDB" id="A0A9D2USE1"/>
<name>A0A9D2USE1_ACILW</name>
<protein>
    <submittedName>
        <fullName evidence="3">Alpha/beta hydrolase</fullName>
    </submittedName>
</protein>
<dbReference type="InterPro" id="IPR050300">
    <property type="entry name" value="GDXG_lipolytic_enzyme"/>
</dbReference>
<dbReference type="GO" id="GO:0016787">
    <property type="term" value="F:hydrolase activity"/>
    <property type="evidence" value="ECO:0007669"/>
    <property type="project" value="UniProtKB-KW"/>
</dbReference>
<organism evidence="3 4">
    <name type="scientific">Acinetobacter lwoffii</name>
    <dbReference type="NCBI Taxonomy" id="28090"/>
    <lineage>
        <taxon>Bacteria</taxon>
        <taxon>Pseudomonadati</taxon>
        <taxon>Pseudomonadota</taxon>
        <taxon>Gammaproteobacteria</taxon>
        <taxon>Moraxellales</taxon>
        <taxon>Moraxellaceae</taxon>
        <taxon>Acinetobacter</taxon>
    </lineage>
</organism>
<feature type="domain" description="Alpha/beta hydrolase fold-3" evidence="2">
    <location>
        <begin position="84"/>
        <end position="270"/>
    </location>
</feature>
<dbReference type="Pfam" id="PF07859">
    <property type="entry name" value="Abhydrolase_3"/>
    <property type="match status" value="1"/>
</dbReference>